<dbReference type="Proteomes" id="UP001252875">
    <property type="component" value="Unassembled WGS sequence"/>
</dbReference>
<proteinExistence type="predicted"/>
<evidence type="ECO:0000313" key="2">
    <source>
        <dbReference type="Proteomes" id="UP001252875"/>
    </source>
</evidence>
<dbReference type="InterPro" id="IPR015018">
    <property type="entry name" value="DUF1905"/>
</dbReference>
<evidence type="ECO:0000313" key="1">
    <source>
        <dbReference type="EMBL" id="MDT2599850.1"/>
    </source>
</evidence>
<organism evidence="1 2">
    <name type="scientific">Enterococcus hulanensis</name>
    <dbReference type="NCBI Taxonomy" id="2559929"/>
    <lineage>
        <taxon>Bacteria</taxon>
        <taxon>Bacillati</taxon>
        <taxon>Bacillota</taxon>
        <taxon>Bacilli</taxon>
        <taxon>Lactobacillales</taxon>
        <taxon>Enterococcaceae</taxon>
        <taxon>Enterococcus</taxon>
    </lineage>
</organism>
<dbReference type="InterPro" id="IPR037079">
    <property type="entry name" value="AF2212/PG0164-like_sf"/>
</dbReference>
<protein>
    <submittedName>
        <fullName evidence="1">DUF1905 domain-containing protein</fullName>
    </submittedName>
</protein>
<dbReference type="Gene3D" id="2.40.30.100">
    <property type="entry name" value="AF2212/PG0164-like"/>
    <property type="match status" value="1"/>
</dbReference>
<dbReference type="SUPFAM" id="SSF141694">
    <property type="entry name" value="AF2212/PG0164-like"/>
    <property type="match status" value="1"/>
</dbReference>
<dbReference type="EMBL" id="JARPYI010000004">
    <property type="protein sequence ID" value="MDT2599850.1"/>
    <property type="molecule type" value="Genomic_DNA"/>
</dbReference>
<comment type="caution">
    <text evidence="1">The sequence shown here is derived from an EMBL/GenBank/DDBJ whole genome shotgun (WGS) entry which is preliminary data.</text>
</comment>
<name>A0ABU3EYD4_9ENTE</name>
<reference evidence="1 2" key="1">
    <citation type="submission" date="2023-03" db="EMBL/GenBank/DDBJ databases">
        <authorList>
            <person name="Shen W."/>
            <person name="Cai J."/>
        </authorList>
    </citation>
    <scope>NUCLEOTIDE SEQUENCE [LARGE SCALE GENOMIC DNA]</scope>
    <source>
        <strain evidence="1 2">D6-4</strain>
    </source>
</reference>
<dbReference type="RefSeq" id="WP_311822799.1">
    <property type="nucleotide sequence ID" value="NZ_JARPYF010000007.1"/>
</dbReference>
<accession>A0ABU3EYD4</accession>
<sequence>MDNKEVEYKFSAKVYHYSSSPEMVGWTMVSLPKELSAAIRNNFKSLEEGWGRMKVTAKIGKSEWQTAIWFDTKQDTYLLPLKAAIRKKEKIEIGSDVTMSIWLAE</sequence>
<dbReference type="Pfam" id="PF08922">
    <property type="entry name" value="DUF1905"/>
    <property type="match status" value="1"/>
</dbReference>
<gene>
    <name evidence="1" type="ORF">P7D85_08695</name>
</gene>
<keyword evidence="2" id="KW-1185">Reference proteome</keyword>